<dbReference type="OrthoDB" id="5421723at2759"/>
<dbReference type="Proteomes" id="UP000504607">
    <property type="component" value="Chromosome 7"/>
</dbReference>
<keyword evidence="2 3" id="KW-0732">Signal</keyword>
<evidence type="ECO:0000256" key="2">
    <source>
        <dbReference type="ARBA" id="ARBA00022729"/>
    </source>
</evidence>
<evidence type="ECO:0000313" key="5">
    <source>
        <dbReference type="RefSeq" id="XP_010926214.1"/>
    </source>
</evidence>
<reference evidence="5" key="1">
    <citation type="submission" date="2025-08" db="UniProtKB">
        <authorList>
            <consortium name="RefSeq"/>
        </authorList>
    </citation>
    <scope>IDENTIFICATION</scope>
</reference>
<name>A0A6I9RHH8_ELAGV</name>
<dbReference type="AlphaFoldDB" id="A0A6I9RHH8"/>
<comment type="similarity">
    <text evidence="1">Belongs to the STIG1 family.</text>
</comment>
<dbReference type="PANTHER" id="PTHR33227">
    <property type="entry name" value="STIGMA-SPECIFIC STIG1-LIKE PROTEIN 3"/>
    <property type="match status" value="1"/>
</dbReference>
<organism evidence="4 5">
    <name type="scientific">Elaeis guineensis var. tenera</name>
    <name type="common">Oil palm</name>
    <dbReference type="NCBI Taxonomy" id="51953"/>
    <lineage>
        <taxon>Eukaryota</taxon>
        <taxon>Viridiplantae</taxon>
        <taxon>Streptophyta</taxon>
        <taxon>Embryophyta</taxon>
        <taxon>Tracheophyta</taxon>
        <taxon>Spermatophyta</taxon>
        <taxon>Magnoliopsida</taxon>
        <taxon>Liliopsida</taxon>
        <taxon>Arecaceae</taxon>
        <taxon>Arecoideae</taxon>
        <taxon>Cocoseae</taxon>
        <taxon>Elaeidinae</taxon>
        <taxon>Elaeis</taxon>
    </lineage>
</organism>
<gene>
    <name evidence="5" type="primary">LOC105048570</name>
</gene>
<dbReference type="InParanoid" id="A0A6I9RHH8"/>
<feature type="chain" id="PRO_5026995010" evidence="3">
    <location>
        <begin position="17"/>
        <end position="138"/>
    </location>
</feature>
<dbReference type="PANTHER" id="PTHR33227:SF54">
    <property type="entry name" value="PROTEIN STIG1"/>
    <property type="match status" value="1"/>
</dbReference>
<accession>A0A6I9RHH8</accession>
<evidence type="ECO:0000313" key="4">
    <source>
        <dbReference type="Proteomes" id="UP000504607"/>
    </source>
</evidence>
<evidence type="ECO:0000256" key="1">
    <source>
        <dbReference type="ARBA" id="ARBA00006010"/>
    </source>
</evidence>
<feature type="signal peptide" evidence="3">
    <location>
        <begin position="1"/>
        <end position="16"/>
    </location>
</feature>
<dbReference type="RefSeq" id="XP_010926214.1">
    <property type="nucleotide sequence ID" value="XM_010927912.2"/>
</dbReference>
<dbReference type="Pfam" id="PF04885">
    <property type="entry name" value="Stig1"/>
    <property type="match status" value="1"/>
</dbReference>
<proteinExistence type="inferred from homology"/>
<evidence type="ECO:0000256" key="3">
    <source>
        <dbReference type="SAM" id="SignalP"/>
    </source>
</evidence>
<dbReference type="FunCoup" id="A0A6I9RHH8">
    <property type="interactions" value="10"/>
</dbReference>
<keyword evidence="4" id="KW-1185">Reference proteome</keyword>
<dbReference type="InterPro" id="IPR006969">
    <property type="entry name" value="Stig-like"/>
</dbReference>
<protein>
    <submittedName>
        <fullName evidence="5">Stigma-specific STIG1-like protein 1</fullName>
    </submittedName>
</protein>
<sequence length="138" mass="14665">MRQVSIFLMAIALALASAGTIEAMGDIIGMAIMATEEHKAAAPRRSRFLGATDPKGKRCDIDPNACLSATTPGSTCCGSLCVDTDTDVSNCGKCGKVCKFTQSCCAGKCVDLAFDKRHCGQCFHRCKKICFYGLCDYA</sequence>